<dbReference type="GO" id="GO:0006260">
    <property type="term" value="P:DNA replication"/>
    <property type="evidence" value="ECO:0007669"/>
    <property type="project" value="UniProtKB-KW"/>
</dbReference>
<dbReference type="AlphaFoldDB" id="A0A242WFB3"/>
<gene>
    <name evidence="3" type="ORF">BK699_00715</name>
</gene>
<dbReference type="EMBL" id="NFCF01000020">
    <property type="protein sequence ID" value="OTW55683.1"/>
    <property type="molecule type" value="Genomic_DNA"/>
</dbReference>
<protein>
    <submittedName>
        <fullName evidence="3">Replication protein</fullName>
    </submittedName>
</protein>
<dbReference type="GO" id="GO:0003677">
    <property type="term" value="F:DNA binding"/>
    <property type="evidence" value="ECO:0007669"/>
    <property type="project" value="InterPro"/>
</dbReference>
<reference evidence="3 4" key="1">
    <citation type="submission" date="2016-10" db="EMBL/GenBank/DDBJ databases">
        <title>Comparative genomics of Bacillus thuringiensis reveals a path to pathogens against multiple invertebrate hosts.</title>
        <authorList>
            <person name="Zheng J."/>
            <person name="Gao Q."/>
            <person name="Liu H."/>
            <person name="Peng D."/>
            <person name="Ruan L."/>
            <person name="Sun M."/>
        </authorList>
    </citation>
    <scope>NUCLEOTIDE SEQUENCE [LARGE SCALE GENOMIC DNA]</scope>
    <source>
        <strain evidence="3">BGSC 4AC1</strain>
    </source>
</reference>
<dbReference type="Proteomes" id="UP000195152">
    <property type="component" value="Unassembled WGS sequence"/>
</dbReference>
<name>A0A242WFB3_BACTU</name>
<sequence length="234" mass="27888">MEARNLIMLSSWERSLELAYFNHRVITEINKTKQVNWLLIDLGLENVNEEDINETLDRMLIAFNRLFKYKSVRQIHLGYFRMLDILKKGDMYHPRIHILVPMIKSYFQGKYYIKHDDWSSLWSRALGMEKGLYVKVKVMKAKEKRCEIPHEKLLNFREQECEFSYQESKVITSRRLVGYSKLLKTVTDQLANGDISHFNMDKFCIDDSVANQAFINMLQWHPGLREDEKSPFVK</sequence>
<accession>A0A242WFB3</accession>
<organism evidence="3 4">
    <name type="scientific">Bacillus thuringiensis serovar mexicanensis</name>
    <dbReference type="NCBI Taxonomy" id="180868"/>
    <lineage>
        <taxon>Bacteria</taxon>
        <taxon>Bacillati</taxon>
        <taxon>Bacillota</taxon>
        <taxon>Bacilli</taxon>
        <taxon>Bacillales</taxon>
        <taxon>Bacillaceae</taxon>
        <taxon>Bacillus</taxon>
        <taxon>Bacillus cereus group</taxon>
    </lineage>
</organism>
<evidence type="ECO:0000256" key="2">
    <source>
        <dbReference type="ARBA" id="ARBA00022705"/>
    </source>
</evidence>
<proteinExistence type="inferred from homology"/>
<comment type="caution">
    <text evidence="3">The sequence shown here is derived from an EMBL/GenBank/DDBJ whole genome shotgun (WGS) entry which is preliminary data.</text>
</comment>
<evidence type="ECO:0000256" key="1">
    <source>
        <dbReference type="ARBA" id="ARBA00008909"/>
    </source>
</evidence>
<comment type="similarity">
    <text evidence="1">Belongs to the Gram-positive plasmids replication protein type 1 family.</text>
</comment>
<dbReference type="InterPro" id="IPR000989">
    <property type="entry name" value="Rep"/>
</dbReference>
<dbReference type="Pfam" id="PF01446">
    <property type="entry name" value="Rep_1"/>
    <property type="match status" value="1"/>
</dbReference>
<keyword evidence="2" id="KW-0235">DNA replication</keyword>
<evidence type="ECO:0000313" key="3">
    <source>
        <dbReference type="EMBL" id="OTW55683.1"/>
    </source>
</evidence>
<evidence type="ECO:0000313" key="4">
    <source>
        <dbReference type="Proteomes" id="UP000195152"/>
    </source>
</evidence>